<dbReference type="RefSeq" id="WP_377185438.1">
    <property type="nucleotide sequence ID" value="NZ_JBHUPD010000002.1"/>
</dbReference>
<dbReference type="EMBL" id="JBHUPD010000002">
    <property type="protein sequence ID" value="MFD2873077.1"/>
    <property type="molecule type" value="Genomic_DNA"/>
</dbReference>
<feature type="domain" description="3-keto-alpha-glucoside-1,2-lyase/3-keto-2-hydroxy-glucal hydratase" evidence="2">
    <location>
        <begin position="33"/>
        <end position="235"/>
    </location>
</feature>
<name>A0ABW5YE28_9SPHI</name>
<dbReference type="Proteomes" id="UP001597557">
    <property type="component" value="Unassembled WGS sequence"/>
</dbReference>
<feature type="signal peptide" evidence="1">
    <location>
        <begin position="1"/>
        <end position="20"/>
    </location>
</feature>
<keyword evidence="4" id="KW-1185">Reference proteome</keyword>
<gene>
    <name evidence="3" type="ORF">ACFS5N_11395</name>
</gene>
<accession>A0ABW5YE28</accession>
<evidence type="ECO:0000313" key="4">
    <source>
        <dbReference type="Proteomes" id="UP001597557"/>
    </source>
</evidence>
<keyword evidence="1" id="KW-0732">Signal</keyword>
<proteinExistence type="predicted"/>
<comment type="caution">
    <text evidence="3">The sequence shown here is derived from an EMBL/GenBank/DDBJ whole genome shotgun (WGS) entry which is preliminary data.</text>
</comment>
<reference evidence="4" key="1">
    <citation type="journal article" date="2019" name="Int. J. Syst. Evol. Microbiol.">
        <title>The Global Catalogue of Microorganisms (GCM) 10K type strain sequencing project: providing services to taxonomists for standard genome sequencing and annotation.</title>
        <authorList>
            <consortium name="The Broad Institute Genomics Platform"/>
            <consortium name="The Broad Institute Genome Sequencing Center for Infectious Disease"/>
            <person name="Wu L."/>
            <person name="Ma J."/>
        </authorList>
    </citation>
    <scope>NUCLEOTIDE SEQUENCE [LARGE SCALE GENOMIC DNA]</scope>
    <source>
        <strain evidence="4">KCTC 22437</strain>
    </source>
</reference>
<dbReference type="Pfam" id="PF06439">
    <property type="entry name" value="3keto-disac_hyd"/>
    <property type="match status" value="1"/>
</dbReference>
<protein>
    <submittedName>
        <fullName evidence="3">DUF1080 domain-containing protein</fullName>
    </submittedName>
</protein>
<organism evidence="3 4">
    <name type="scientific">Mucilaginibacter ximonensis</name>
    <dbReference type="NCBI Taxonomy" id="538021"/>
    <lineage>
        <taxon>Bacteria</taxon>
        <taxon>Pseudomonadati</taxon>
        <taxon>Bacteroidota</taxon>
        <taxon>Sphingobacteriia</taxon>
        <taxon>Sphingobacteriales</taxon>
        <taxon>Sphingobacteriaceae</taxon>
        <taxon>Mucilaginibacter</taxon>
    </lineage>
</organism>
<feature type="chain" id="PRO_5047423693" evidence="1">
    <location>
        <begin position="21"/>
        <end position="239"/>
    </location>
</feature>
<evidence type="ECO:0000259" key="2">
    <source>
        <dbReference type="Pfam" id="PF06439"/>
    </source>
</evidence>
<dbReference type="Gene3D" id="2.60.120.560">
    <property type="entry name" value="Exo-inulinase, domain 1"/>
    <property type="match status" value="1"/>
</dbReference>
<dbReference type="InterPro" id="IPR010496">
    <property type="entry name" value="AL/BT2_dom"/>
</dbReference>
<sequence length="239" mass="26867">MKKILLGFAACLVLSTAVKAQDNTLTKKEIKQGWKLLFDGTDLKGWHSFNRDTVAANWIVKDGQIQYNRERDRAGDDLVTDGVYENYELQLQWRITPGGNSGIIFDVQEGPKYHATYQTGAEMQVLDNVGADDNKKQNHLAGCLYDMMGDATVSHPVEPGGWNQVRLIQNKGHLQFYLNGTKTVDVQIGSPEWDKALASSKFKDPFFAEFMKVQKGHIAVQKHPGASGWKNIKIREIKD</sequence>
<evidence type="ECO:0000256" key="1">
    <source>
        <dbReference type="SAM" id="SignalP"/>
    </source>
</evidence>
<evidence type="ECO:0000313" key="3">
    <source>
        <dbReference type="EMBL" id="MFD2873077.1"/>
    </source>
</evidence>